<reference evidence="1 2" key="1">
    <citation type="submission" date="2016-07" db="EMBL/GenBank/DDBJ databases">
        <title>Multiple horizontal gene transfer events from other fungi enriched the ability of initially mycotrophic Trichoderma (Ascomycota) to feed on dead plant biomass.</title>
        <authorList>
            <consortium name="DOE Joint Genome Institute"/>
            <person name="Aerts A."/>
            <person name="Atanasova L."/>
            <person name="Chenthamara K."/>
            <person name="Zhang J."/>
            <person name="Grujic M."/>
            <person name="Henrissat B."/>
            <person name="Kuo A."/>
            <person name="Salamov A."/>
            <person name="Lipzen A."/>
            <person name="Labutti K."/>
            <person name="Barry K."/>
            <person name="Miao Y."/>
            <person name="Rahimi M.J."/>
            <person name="Shen Q."/>
            <person name="Grigoriev I.V."/>
            <person name="Kubicek C.P."/>
            <person name="Druzhinina I.S."/>
        </authorList>
    </citation>
    <scope>NUCLEOTIDE SEQUENCE [LARGE SCALE GENOMIC DNA]</scope>
    <source>
        <strain evidence="1 2">CBS 226.95</strain>
    </source>
</reference>
<protein>
    <submittedName>
        <fullName evidence="1">Uncharacterized protein</fullName>
    </submittedName>
</protein>
<dbReference type="AlphaFoldDB" id="A0A2T4A1M4"/>
<dbReference type="Proteomes" id="UP000241690">
    <property type="component" value="Unassembled WGS sequence"/>
</dbReference>
<evidence type="ECO:0000313" key="1">
    <source>
        <dbReference type="EMBL" id="PTB50965.1"/>
    </source>
</evidence>
<evidence type="ECO:0000313" key="2">
    <source>
        <dbReference type="Proteomes" id="UP000241690"/>
    </source>
</evidence>
<keyword evidence="2" id="KW-1185">Reference proteome</keyword>
<organism evidence="1 2">
    <name type="scientific">Trichoderma harzianum CBS 226.95</name>
    <dbReference type="NCBI Taxonomy" id="983964"/>
    <lineage>
        <taxon>Eukaryota</taxon>
        <taxon>Fungi</taxon>
        <taxon>Dikarya</taxon>
        <taxon>Ascomycota</taxon>
        <taxon>Pezizomycotina</taxon>
        <taxon>Sordariomycetes</taxon>
        <taxon>Hypocreomycetidae</taxon>
        <taxon>Hypocreales</taxon>
        <taxon>Hypocreaceae</taxon>
        <taxon>Trichoderma</taxon>
    </lineage>
</organism>
<proteinExistence type="predicted"/>
<dbReference type="EMBL" id="KZ679687">
    <property type="protein sequence ID" value="PTB50965.1"/>
    <property type="molecule type" value="Genomic_DNA"/>
</dbReference>
<dbReference type="STRING" id="983964.A0A2T4A1M4"/>
<sequence length="155" mass="17902">MITSIWRLSRCVKSKTSCGCTWPHSRLPRFPLQACFVPARDGLVEECAFFYAILPYGKAFLEKYEETWCCLTKDPLLTLNLWDDDKEDVPVAWTSRIQQASRGIDVLDCHPSDNNFLVLYVRKPSEEDLKRDPISVKAFRDRTLATVALQNNKEQ</sequence>
<accession>A0A2T4A1M4</accession>
<gene>
    <name evidence="1" type="ORF">M431DRAFT_485661</name>
</gene>
<dbReference type="RefSeq" id="XP_024770642.1">
    <property type="nucleotide sequence ID" value="XM_024916308.1"/>
</dbReference>
<name>A0A2T4A1M4_TRIHA</name>
<dbReference type="GeneID" id="36624877"/>